<proteinExistence type="inferred from homology"/>
<evidence type="ECO:0000256" key="9">
    <source>
        <dbReference type="ARBA" id="ARBA00037934"/>
    </source>
</evidence>
<evidence type="ECO:0000313" key="12">
    <source>
        <dbReference type="EMBL" id="KAL0960017.1"/>
    </source>
</evidence>
<evidence type="ECO:0000256" key="8">
    <source>
        <dbReference type="ARBA" id="ARBA00023136"/>
    </source>
</evidence>
<evidence type="ECO:0000313" key="13">
    <source>
        <dbReference type="Proteomes" id="UP001556367"/>
    </source>
</evidence>
<comment type="similarity">
    <text evidence="9">Belongs to the SEC20 family.</text>
</comment>
<gene>
    <name evidence="12" type="ORF">HGRIS_011667</name>
</gene>
<evidence type="ECO:0000256" key="3">
    <source>
        <dbReference type="ARBA" id="ARBA00022692"/>
    </source>
</evidence>
<organism evidence="12 13">
    <name type="scientific">Hohenbuehelia grisea</name>
    <dbReference type="NCBI Taxonomy" id="104357"/>
    <lineage>
        <taxon>Eukaryota</taxon>
        <taxon>Fungi</taxon>
        <taxon>Dikarya</taxon>
        <taxon>Basidiomycota</taxon>
        <taxon>Agaricomycotina</taxon>
        <taxon>Agaricomycetes</taxon>
        <taxon>Agaricomycetidae</taxon>
        <taxon>Agaricales</taxon>
        <taxon>Pleurotineae</taxon>
        <taxon>Pleurotaceae</taxon>
        <taxon>Hohenbuehelia</taxon>
    </lineage>
</organism>
<keyword evidence="3 10" id="KW-0812">Transmembrane</keyword>
<evidence type="ECO:0000256" key="5">
    <source>
        <dbReference type="ARBA" id="ARBA00022892"/>
    </source>
</evidence>
<protein>
    <recommendedName>
        <fullName evidence="11">Sec20 C-terminal domain-containing protein</fullName>
    </recommendedName>
</protein>
<comment type="caution">
    <text evidence="12">The sequence shown here is derived from an EMBL/GenBank/DDBJ whole genome shotgun (WGS) entry which is preliminary data.</text>
</comment>
<keyword evidence="7" id="KW-0175">Coiled coil</keyword>
<comment type="subcellular location">
    <subcellularLocation>
        <location evidence="1">Endoplasmic reticulum membrane</location>
        <topology evidence="1">Single-pass type IV membrane protein</topology>
    </subcellularLocation>
</comment>
<evidence type="ECO:0000256" key="2">
    <source>
        <dbReference type="ARBA" id="ARBA00022448"/>
    </source>
</evidence>
<sequence>MPPLPNTFDDETAQLIAAAHRSSKDIAEFQIPRLRSCTGPLTVQQTLAAELREDIDGFSRHVENLDIMVADQPSEKGRRELRHVVQELQETLVSLRKDSRAALLASKRLIDSQSQSRRDELLRSNAVTEKRDPNEKITEDTLMKANNDVTEALRRTVNLMQGELERSVLSTQMLESSSASLRSTSSTHDTLTNLMGTSKQLITALEKADWLDRLLIFSALGFFVLVVLFIIKQRLVDRGLRIAFWWTRFLPSGSDPSLDVMEKGSDEFESVVASTSSVVASVTSAASVAAASVTSVIAAVSSSAVPTASTSDDAADVTLDAETTDETSASDLKPTPAVPEAVEEVALVVTTATDHPHIEL</sequence>
<dbReference type="Pfam" id="PF03908">
    <property type="entry name" value="Sec20"/>
    <property type="match status" value="1"/>
</dbReference>
<keyword evidence="4" id="KW-0256">Endoplasmic reticulum</keyword>
<evidence type="ECO:0000256" key="4">
    <source>
        <dbReference type="ARBA" id="ARBA00022824"/>
    </source>
</evidence>
<evidence type="ECO:0000256" key="1">
    <source>
        <dbReference type="ARBA" id="ARBA00004163"/>
    </source>
</evidence>
<reference evidence="13" key="1">
    <citation type="submission" date="2024-06" db="EMBL/GenBank/DDBJ databases">
        <title>Multi-omics analyses provide insights into the biosynthesis of the anticancer antibiotic pleurotin in Hohenbuehelia grisea.</title>
        <authorList>
            <person name="Weaver J.A."/>
            <person name="Alberti F."/>
        </authorList>
    </citation>
    <scope>NUCLEOTIDE SEQUENCE [LARGE SCALE GENOMIC DNA]</scope>
    <source>
        <strain evidence="13">T-177</strain>
    </source>
</reference>
<dbReference type="EMBL" id="JASNQZ010000002">
    <property type="protein sequence ID" value="KAL0960017.1"/>
    <property type="molecule type" value="Genomic_DNA"/>
</dbReference>
<dbReference type="Proteomes" id="UP001556367">
    <property type="component" value="Unassembled WGS sequence"/>
</dbReference>
<keyword evidence="13" id="KW-1185">Reference proteome</keyword>
<feature type="domain" description="Sec20 C-terminal" evidence="11">
    <location>
        <begin position="146"/>
        <end position="235"/>
    </location>
</feature>
<keyword evidence="8 10" id="KW-0472">Membrane</keyword>
<name>A0ABR3JY04_9AGAR</name>
<dbReference type="PANTHER" id="PTHR12825">
    <property type="entry name" value="BNIP1-RELATED"/>
    <property type="match status" value="1"/>
</dbReference>
<dbReference type="InterPro" id="IPR056173">
    <property type="entry name" value="Sec20_C"/>
</dbReference>
<keyword evidence="2" id="KW-0813">Transport</keyword>
<evidence type="ECO:0000256" key="10">
    <source>
        <dbReference type="SAM" id="Phobius"/>
    </source>
</evidence>
<accession>A0ABR3JY04</accession>
<evidence type="ECO:0000256" key="6">
    <source>
        <dbReference type="ARBA" id="ARBA00022989"/>
    </source>
</evidence>
<evidence type="ECO:0000256" key="7">
    <source>
        <dbReference type="ARBA" id="ARBA00023054"/>
    </source>
</evidence>
<feature type="transmembrane region" description="Helical" evidence="10">
    <location>
        <begin position="210"/>
        <end position="231"/>
    </location>
</feature>
<keyword evidence="6 10" id="KW-1133">Transmembrane helix</keyword>
<dbReference type="InterPro" id="IPR005606">
    <property type="entry name" value="Sec20"/>
</dbReference>
<keyword evidence="5" id="KW-0931">ER-Golgi transport</keyword>
<dbReference type="PANTHER" id="PTHR12825:SF0">
    <property type="entry name" value="VESICLE TRANSPORT PROTEIN SEC20"/>
    <property type="match status" value="1"/>
</dbReference>
<evidence type="ECO:0000259" key="11">
    <source>
        <dbReference type="Pfam" id="PF03908"/>
    </source>
</evidence>